<evidence type="ECO:0000256" key="1">
    <source>
        <dbReference type="SAM" id="MobiDB-lite"/>
    </source>
</evidence>
<sequence>MVRTPGGRLSEPSCGMRIHECSVLDHISQHSARRPHEASPATTKGAGACRTTRSVTSTTPRRA</sequence>
<feature type="region of interest" description="Disordered" evidence="1">
    <location>
        <begin position="28"/>
        <end position="63"/>
    </location>
</feature>
<dbReference type="Proteomes" id="UP000325466">
    <property type="component" value="Unassembled WGS sequence"/>
</dbReference>
<feature type="compositionally biased region" description="Low complexity" evidence="1">
    <location>
        <begin position="50"/>
        <end position="63"/>
    </location>
</feature>
<comment type="caution">
    <text evidence="2">The sequence shown here is derived from an EMBL/GenBank/DDBJ whole genome shotgun (WGS) entry which is preliminary data.</text>
</comment>
<proteinExistence type="predicted"/>
<evidence type="ECO:0008006" key="4">
    <source>
        <dbReference type="Google" id="ProtNLM"/>
    </source>
</evidence>
<evidence type="ECO:0000313" key="2">
    <source>
        <dbReference type="EMBL" id="GES36540.1"/>
    </source>
</evidence>
<organism evidence="2 3">
    <name type="scientific">Rhodococcus aetherivorans</name>
    <dbReference type="NCBI Taxonomy" id="191292"/>
    <lineage>
        <taxon>Bacteria</taxon>
        <taxon>Bacillati</taxon>
        <taxon>Actinomycetota</taxon>
        <taxon>Actinomycetes</taxon>
        <taxon>Mycobacteriales</taxon>
        <taxon>Nocardiaceae</taxon>
        <taxon>Rhodococcus</taxon>
    </lineage>
</organism>
<protein>
    <recommendedName>
        <fullName evidence="4">C2H2-type domain-containing protein</fullName>
    </recommendedName>
</protein>
<name>A0ABQ0YJ47_9NOCA</name>
<reference evidence="2 3" key="1">
    <citation type="journal article" date="2018" name="Biodegradation">
        <title>1,4-Dioxane degradation characteristics of Rhodococcus aetherivorans JCM 14343.</title>
        <authorList>
            <person name="Inoue D."/>
            <person name="Tsunoda T."/>
            <person name="Yamamoto N."/>
            <person name="Ike M."/>
            <person name="Sei K."/>
        </authorList>
    </citation>
    <scope>NUCLEOTIDE SEQUENCE [LARGE SCALE GENOMIC DNA]</scope>
    <source>
        <strain evidence="2 3">JCM 14343</strain>
    </source>
</reference>
<dbReference type="EMBL" id="BLAH01000072">
    <property type="protein sequence ID" value="GES36540.1"/>
    <property type="molecule type" value="Genomic_DNA"/>
</dbReference>
<accession>A0ABQ0YJ47</accession>
<evidence type="ECO:0000313" key="3">
    <source>
        <dbReference type="Proteomes" id="UP000325466"/>
    </source>
</evidence>
<keyword evidence="3" id="KW-1185">Reference proteome</keyword>
<gene>
    <name evidence="2" type="ORF">RAJCM14343_1792</name>
</gene>